<protein>
    <recommendedName>
        <fullName evidence="7">DarT domain-containing protein</fullName>
    </recommendedName>
</protein>
<comment type="caution">
    <text evidence="6">Lacks conserved residue(s) required for the propagation of feature annotation.</text>
</comment>
<evidence type="ECO:0000259" key="7">
    <source>
        <dbReference type="PROSITE" id="PS52018"/>
    </source>
</evidence>
<evidence type="ECO:0000256" key="1">
    <source>
        <dbReference type="ARBA" id="ARBA00022649"/>
    </source>
</evidence>
<dbReference type="GO" id="GO:0016757">
    <property type="term" value="F:glycosyltransferase activity"/>
    <property type="evidence" value="ECO:0007669"/>
    <property type="project" value="UniProtKB-UniRule"/>
</dbReference>
<feature type="active site" description="Proton acceptor" evidence="6">
    <location>
        <position position="158"/>
    </location>
</feature>
<feature type="domain" description="DarT" evidence="7">
    <location>
        <begin position="119"/>
        <end position="298"/>
    </location>
</feature>
<sequence length="298" mass="33511">MNDVIETVLNAVLRKIPSKEAAEDFVISELSVANTGFLEVKNFANLSGVKLAADPASMNLNKASLMLMELLVPLGNYQSTIPIRLAVIDQVMNIYGIGKYSKTDERNLIKAFCVERGIEELLHFTTVENLQSVLDLGLNSKSYNGEIFKHHKSNDMNRFDGREHMISLSISYPNDLMFYKYRMAEPSQSWVVLSLPSRILWELECLFCYRNAATKEISSLPDESLSGVKALEKMFTFEGGGPGPEYPSDSQAEVLVMSHIPSEYIDNIYVQSIDDVDSRYRSVVTADGFYFNRRSAVV</sequence>
<dbReference type="RefSeq" id="WP_055464774.1">
    <property type="nucleotide sequence ID" value="NZ_CYHG01000023.1"/>
</dbReference>
<dbReference type="Proteomes" id="UP000182769">
    <property type="component" value="Unassembled WGS sequence"/>
</dbReference>
<dbReference type="Pfam" id="PF14487">
    <property type="entry name" value="DarT"/>
    <property type="match status" value="1"/>
</dbReference>
<comment type="similarity">
    <text evidence="6">Belongs to the DarT ADP-ribosyltransferase family.</text>
</comment>
<name>A0A0K6IUN3_9GAMM</name>
<evidence type="ECO:0000313" key="9">
    <source>
        <dbReference type="Proteomes" id="UP000182769"/>
    </source>
</evidence>
<evidence type="ECO:0000256" key="6">
    <source>
        <dbReference type="PROSITE-ProRule" id="PRU01362"/>
    </source>
</evidence>
<dbReference type="OrthoDB" id="2052979at2"/>
<keyword evidence="3 6" id="KW-0808">Transferase</keyword>
<evidence type="ECO:0000256" key="4">
    <source>
        <dbReference type="ARBA" id="ARBA00022695"/>
    </source>
</evidence>
<feature type="active site" evidence="6">
    <location>
        <position position="253"/>
    </location>
</feature>
<evidence type="ECO:0000313" key="8">
    <source>
        <dbReference type="EMBL" id="CUB06821.1"/>
    </source>
</evidence>
<gene>
    <name evidence="8" type="ORF">Ga0061065_12316</name>
</gene>
<keyword evidence="5 6" id="KW-0238">DNA-binding</keyword>
<feature type="binding site" evidence="6">
    <location>
        <position position="158"/>
    </location>
    <ligand>
        <name>NAD(+)</name>
        <dbReference type="ChEBI" id="CHEBI:57540"/>
    </ligand>
</feature>
<accession>A0A0K6IUN3</accession>
<dbReference type="AlphaFoldDB" id="A0A0K6IUN3"/>
<keyword evidence="1 6" id="KW-1277">Toxin-antitoxin system</keyword>
<organism evidence="8 9">
    <name type="scientific">Marinomonas fungiae</name>
    <dbReference type="NCBI Taxonomy" id="1137284"/>
    <lineage>
        <taxon>Bacteria</taxon>
        <taxon>Pseudomonadati</taxon>
        <taxon>Pseudomonadota</taxon>
        <taxon>Gammaproteobacteria</taxon>
        <taxon>Oceanospirillales</taxon>
        <taxon>Oceanospirillaceae</taxon>
        <taxon>Marinomonas</taxon>
    </lineage>
</organism>
<keyword evidence="9" id="KW-1185">Reference proteome</keyword>
<comment type="catalytic activity">
    <reaction evidence="6">
        <text>a thymidine in DNA + NAD(+) = an N-(ADP-alpha-D-ribosyl)-thymidine in DNA + nicotinamide + H(+)</text>
        <dbReference type="Rhea" id="RHEA:71651"/>
        <dbReference type="Rhea" id="RHEA-COMP:13556"/>
        <dbReference type="Rhea" id="RHEA-COMP:18051"/>
        <dbReference type="ChEBI" id="CHEBI:15378"/>
        <dbReference type="ChEBI" id="CHEBI:17154"/>
        <dbReference type="ChEBI" id="CHEBI:57540"/>
        <dbReference type="ChEBI" id="CHEBI:137386"/>
        <dbReference type="ChEBI" id="CHEBI:191199"/>
    </reaction>
</comment>
<keyword evidence="4 6" id="KW-0548">Nucleotidyltransferase</keyword>
<dbReference type="InterPro" id="IPR029494">
    <property type="entry name" value="DarT"/>
</dbReference>
<evidence type="ECO:0000256" key="2">
    <source>
        <dbReference type="ARBA" id="ARBA00022676"/>
    </source>
</evidence>
<reference evidence="9" key="1">
    <citation type="submission" date="2015-08" db="EMBL/GenBank/DDBJ databases">
        <authorList>
            <person name="Varghese N."/>
        </authorList>
    </citation>
    <scope>NUCLEOTIDE SEQUENCE [LARGE SCALE GENOMIC DNA]</scope>
    <source>
        <strain evidence="9">JCM 18476</strain>
    </source>
</reference>
<evidence type="ECO:0000256" key="3">
    <source>
        <dbReference type="ARBA" id="ARBA00022679"/>
    </source>
</evidence>
<dbReference type="STRING" id="1137284.GCA_001418205_03807"/>
<proteinExistence type="inferred from homology"/>
<feature type="binding site" evidence="6">
    <location>
        <begin position="123"/>
        <end position="125"/>
    </location>
    <ligand>
        <name>NAD(+)</name>
        <dbReference type="ChEBI" id="CHEBI:57540"/>
    </ligand>
</feature>
<dbReference type="PROSITE" id="PS52018">
    <property type="entry name" value="DART"/>
    <property type="match status" value="1"/>
</dbReference>
<dbReference type="GO" id="GO:0003677">
    <property type="term" value="F:DNA binding"/>
    <property type="evidence" value="ECO:0007669"/>
    <property type="project" value="UniProtKB-UniRule"/>
</dbReference>
<dbReference type="EMBL" id="CYHG01000023">
    <property type="protein sequence ID" value="CUB06821.1"/>
    <property type="molecule type" value="Genomic_DNA"/>
</dbReference>
<evidence type="ECO:0000256" key="5">
    <source>
        <dbReference type="ARBA" id="ARBA00023125"/>
    </source>
</evidence>
<dbReference type="GO" id="GO:0016779">
    <property type="term" value="F:nucleotidyltransferase activity"/>
    <property type="evidence" value="ECO:0007669"/>
    <property type="project" value="UniProtKB-UniRule"/>
</dbReference>
<keyword evidence="2 6" id="KW-0328">Glycosyltransferase</keyword>